<dbReference type="STRING" id="415425.SAMN05444363_2946"/>
<dbReference type="Pfam" id="PF06445">
    <property type="entry name" value="GyrI-like"/>
    <property type="match status" value="1"/>
</dbReference>
<dbReference type="SUPFAM" id="SSF46689">
    <property type="entry name" value="Homeodomain-like"/>
    <property type="match status" value="2"/>
</dbReference>
<dbReference type="GO" id="GO:0043565">
    <property type="term" value="F:sequence-specific DNA binding"/>
    <property type="evidence" value="ECO:0007669"/>
    <property type="project" value="InterPro"/>
</dbReference>
<dbReference type="Gene3D" id="3.20.80.10">
    <property type="entry name" value="Regulatory factor, effector binding domain"/>
    <property type="match status" value="1"/>
</dbReference>
<dbReference type="SMART" id="SM00871">
    <property type="entry name" value="AraC_E_bind"/>
    <property type="match status" value="1"/>
</dbReference>
<dbReference type="EMBL" id="FQZI01000008">
    <property type="protein sequence ID" value="SHJ19441.1"/>
    <property type="molecule type" value="Genomic_DNA"/>
</dbReference>
<gene>
    <name evidence="5" type="ORF">SAMN05444363_2946</name>
</gene>
<keyword evidence="2" id="KW-0238">DNA-binding</keyword>
<dbReference type="InterPro" id="IPR009057">
    <property type="entry name" value="Homeodomain-like_sf"/>
</dbReference>
<dbReference type="Pfam" id="PF12833">
    <property type="entry name" value="HTH_18"/>
    <property type="match status" value="1"/>
</dbReference>
<sequence>MENLEHIQRIRKVLDYIENNLQEDLRLETIAKVGLYSPFHFHRIFKVIVGETIQDFIIRKKVEKAALQLSKNKTKSLTEIYAEIGFNSHSTFTKVFKKHYGIPPTQFRKLAPEHFSKISQINGNNEQNTVIFEQYICTIQQIQKIMEHTKIEVKQMPEMNLASVLSIGMQNVEKAYEKVINWGISKKLFPGENVKMISVYHDSAKVTPHDKVRINACMLVELPIKREDDVFPETLPSGKYIVGSYFITLNEFEQAWNGLFLWMNEKGYQFRKSYPYEIYHTNYKEHPEGKMSVDFCIPII</sequence>
<evidence type="ECO:0000313" key="5">
    <source>
        <dbReference type="EMBL" id="SHJ19441.1"/>
    </source>
</evidence>
<protein>
    <submittedName>
        <fullName evidence="5">Transcriptional regulator, AraC family</fullName>
    </submittedName>
</protein>
<dbReference type="Gene3D" id="1.10.10.60">
    <property type="entry name" value="Homeodomain-like"/>
    <property type="match status" value="2"/>
</dbReference>
<dbReference type="InterPro" id="IPR050908">
    <property type="entry name" value="SmbC-like"/>
</dbReference>
<dbReference type="SMART" id="SM00342">
    <property type="entry name" value="HTH_ARAC"/>
    <property type="match status" value="1"/>
</dbReference>
<dbReference type="InterPro" id="IPR010499">
    <property type="entry name" value="AraC_E-bd"/>
</dbReference>
<dbReference type="RefSeq" id="WP_073312236.1">
    <property type="nucleotide sequence ID" value="NZ_FQZI01000008.1"/>
</dbReference>
<evidence type="ECO:0000313" key="6">
    <source>
        <dbReference type="Proteomes" id="UP000184488"/>
    </source>
</evidence>
<accession>A0A1M6HB54</accession>
<dbReference type="PANTHER" id="PTHR40055:SF2">
    <property type="entry name" value="DNA GYRASE INHIBITOR"/>
    <property type="match status" value="1"/>
</dbReference>
<dbReference type="SUPFAM" id="SSF55136">
    <property type="entry name" value="Probable bacterial effector-binding domain"/>
    <property type="match status" value="1"/>
</dbReference>
<name>A0A1M6HB54_9FLAO</name>
<proteinExistence type="predicted"/>
<reference evidence="6" key="1">
    <citation type="submission" date="2016-11" db="EMBL/GenBank/DDBJ databases">
        <authorList>
            <person name="Varghese N."/>
            <person name="Submissions S."/>
        </authorList>
    </citation>
    <scope>NUCLEOTIDE SEQUENCE [LARGE SCALE GENOMIC DNA]</scope>
    <source>
        <strain evidence="6">DSM 18829</strain>
    </source>
</reference>
<dbReference type="GO" id="GO:0003700">
    <property type="term" value="F:DNA-binding transcription factor activity"/>
    <property type="evidence" value="ECO:0007669"/>
    <property type="project" value="InterPro"/>
</dbReference>
<dbReference type="PROSITE" id="PS01124">
    <property type="entry name" value="HTH_ARAC_FAMILY_2"/>
    <property type="match status" value="1"/>
</dbReference>
<dbReference type="InterPro" id="IPR029442">
    <property type="entry name" value="GyrI-like"/>
</dbReference>
<evidence type="ECO:0000256" key="3">
    <source>
        <dbReference type="ARBA" id="ARBA00023163"/>
    </source>
</evidence>
<feature type="domain" description="HTH araC/xylS-type" evidence="4">
    <location>
        <begin position="11"/>
        <end position="110"/>
    </location>
</feature>
<dbReference type="PANTHER" id="PTHR40055">
    <property type="entry name" value="TRANSCRIPTIONAL REGULATOR YGIV-RELATED"/>
    <property type="match status" value="1"/>
</dbReference>
<organism evidence="5 6">
    <name type="scientific">Flavobacterium terrae</name>
    <dbReference type="NCBI Taxonomy" id="415425"/>
    <lineage>
        <taxon>Bacteria</taxon>
        <taxon>Pseudomonadati</taxon>
        <taxon>Bacteroidota</taxon>
        <taxon>Flavobacteriia</taxon>
        <taxon>Flavobacteriales</taxon>
        <taxon>Flavobacteriaceae</taxon>
        <taxon>Flavobacterium</taxon>
    </lineage>
</organism>
<dbReference type="InterPro" id="IPR020449">
    <property type="entry name" value="Tscrpt_reg_AraC-type_HTH"/>
</dbReference>
<keyword evidence="1" id="KW-0805">Transcription regulation</keyword>
<dbReference type="OrthoDB" id="9816011at2"/>
<evidence type="ECO:0000256" key="1">
    <source>
        <dbReference type="ARBA" id="ARBA00023015"/>
    </source>
</evidence>
<evidence type="ECO:0000259" key="4">
    <source>
        <dbReference type="PROSITE" id="PS01124"/>
    </source>
</evidence>
<dbReference type="PRINTS" id="PR00032">
    <property type="entry name" value="HTHARAC"/>
</dbReference>
<dbReference type="InterPro" id="IPR018060">
    <property type="entry name" value="HTH_AraC"/>
</dbReference>
<keyword evidence="3" id="KW-0804">Transcription</keyword>
<keyword evidence="6" id="KW-1185">Reference proteome</keyword>
<dbReference type="InterPro" id="IPR011256">
    <property type="entry name" value="Reg_factor_effector_dom_sf"/>
</dbReference>
<dbReference type="AlphaFoldDB" id="A0A1M6HB54"/>
<evidence type="ECO:0000256" key="2">
    <source>
        <dbReference type="ARBA" id="ARBA00023125"/>
    </source>
</evidence>
<dbReference type="Proteomes" id="UP000184488">
    <property type="component" value="Unassembled WGS sequence"/>
</dbReference>